<comment type="subcellular location">
    <subcellularLocation>
        <location evidence="1">Membrane</location>
        <topology evidence="1">Multi-pass membrane protein</topology>
    </subcellularLocation>
</comment>
<dbReference type="InterPro" id="IPR007016">
    <property type="entry name" value="O-antigen_ligase-rel_domated"/>
</dbReference>
<evidence type="ECO:0000256" key="5">
    <source>
        <dbReference type="SAM" id="MobiDB-lite"/>
    </source>
</evidence>
<feature type="transmembrane region" description="Helical" evidence="6">
    <location>
        <begin position="415"/>
        <end position="441"/>
    </location>
</feature>
<feature type="transmembrane region" description="Helical" evidence="6">
    <location>
        <begin position="87"/>
        <end position="106"/>
    </location>
</feature>
<evidence type="ECO:0000256" key="3">
    <source>
        <dbReference type="ARBA" id="ARBA00022989"/>
    </source>
</evidence>
<dbReference type="Pfam" id="PF04932">
    <property type="entry name" value="Wzy_C"/>
    <property type="match status" value="1"/>
</dbReference>
<protein>
    <recommendedName>
        <fullName evidence="7">O-antigen ligase-related domain-containing protein</fullName>
    </recommendedName>
</protein>
<evidence type="ECO:0000256" key="2">
    <source>
        <dbReference type="ARBA" id="ARBA00022692"/>
    </source>
</evidence>
<keyword evidence="9" id="KW-1185">Reference proteome</keyword>
<dbReference type="Proteomes" id="UP001426770">
    <property type="component" value="Unassembled WGS sequence"/>
</dbReference>
<keyword evidence="2 6" id="KW-0812">Transmembrane</keyword>
<feature type="region of interest" description="Disordered" evidence="5">
    <location>
        <begin position="1"/>
        <end position="72"/>
    </location>
</feature>
<organism evidence="8 9">
    <name type="scientific">Demequina sediminis</name>
    <dbReference type="NCBI Taxonomy" id="1930058"/>
    <lineage>
        <taxon>Bacteria</taxon>
        <taxon>Bacillati</taxon>
        <taxon>Actinomycetota</taxon>
        <taxon>Actinomycetes</taxon>
        <taxon>Micrococcales</taxon>
        <taxon>Demequinaceae</taxon>
        <taxon>Demequina</taxon>
    </lineage>
</organism>
<keyword evidence="3 6" id="KW-1133">Transmembrane helix</keyword>
<comment type="caution">
    <text evidence="8">The sequence shown here is derived from an EMBL/GenBank/DDBJ whole genome shotgun (WGS) entry which is preliminary data.</text>
</comment>
<proteinExistence type="predicted"/>
<feature type="transmembrane region" description="Helical" evidence="6">
    <location>
        <begin position="267"/>
        <end position="284"/>
    </location>
</feature>
<evidence type="ECO:0000259" key="7">
    <source>
        <dbReference type="Pfam" id="PF04932"/>
    </source>
</evidence>
<evidence type="ECO:0000313" key="8">
    <source>
        <dbReference type="EMBL" id="GAA5519544.1"/>
    </source>
</evidence>
<feature type="transmembrane region" description="Helical" evidence="6">
    <location>
        <begin position="290"/>
        <end position="307"/>
    </location>
</feature>
<dbReference type="PANTHER" id="PTHR37422:SF21">
    <property type="entry name" value="EXOQ-LIKE PROTEIN"/>
    <property type="match status" value="1"/>
</dbReference>
<name>A0ABP9WIJ3_9MICO</name>
<feature type="transmembrane region" description="Helical" evidence="6">
    <location>
        <begin position="112"/>
        <end position="135"/>
    </location>
</feature>
<feature type="transmembrane region" description="Helical" evidence="6">
    <location>
        <begin position="208"/>
        <end position="228"/>
    </location>
</feature>
<dbReference type="EMBL" id="BAABRR010000010">
    <property type="protein sequence ID" value="GAA5519544.1"/>
    <property type="molecule type" value="Genomic_DNA"/>
</dbReference>
<feature type="transmembrane region" description="Helical" evidence="6">
    <location>
        <begin position="319"/>
        <end position="339"/>
    </location>
</feature>
<keyword evidence="4 6" id="KW-0472">Membrane</keyword>
<dbReference type="InterPro" id="IPR051533">
    <property type="entry name" value="WaaL-like"/>
</dbReference>
<evidence type="ECO:0000256" key="1">
    <source>
        <dbReference type="ARBA" id="ARBA00004141"/>
    </source>
</evidence>
<gene>
    <name evidence="8" type="ORF">Lsed01_01995</name>
</gene>
<feature type="transmembrane region" description="Helical" evidence="6">
    <location>
        <begin position="156"/>
        <end position="178"/>
    </location>
</feature>
<feature type="transmembrane region" description="Helical" evidence="6">
    <location>
        <begin position="184"/>
        <end position="201"/>
    </location>
</feature>
<accession>A0ABP9WIJ3</accession>
<feature type="transmembrane region" description="Helical" evidence="6">
    <location>
        <begin position="453"/>
        <end position="471"/>
    </location>
</feature>
<feature type="transmembrane region" description="Helical" evidence="6">
    <location>
        <begin position="240"/>
        <end position="260"/>
    </location>
</feature>
<sequence>MTVPADSLGDGGEMTEMRGLPRAGLRDAGRASVLAPTTLVPTPPGPTTPVPTTLVPTPPGPTTPVPTTLVPTPPGPTTLVPRAPRTALHAGAALIIAGPLVAVAGGRWGSYIGIPGTPVFLADLLVIAGLALFALDSARHGSVPGVARSPRVLRTAATLWVGALALGVMRGTGDLLAVRDALPFAYLALTPVLVRAVRIVGRGRVLRWVTAAAAVHSVWFGAAVFGVLPEISMPLAGIPVFTTRGDFDGLVCGIAIATMLAARRVPLAVRLGIIVLSAAAVMAHGSRAGLVAALLVVAVTVVGARPFRDERLGPVRLAAVFLALPMLLAAFVVAARSSAGWARGFERLVAGPAVEGSSNTTSARVDAWESIVAHVASDPWSRWLGEGFGSSFVADSGALVHLSGDAAVRQAHSFVIGWFAMLGIVGATLALSAVAAVLIASLRRVRTARAARIGAAIQVGLLFAALVGVILESPFGYMTYALAVALTFAADPDLDHAS</sequence>
<evidence type="ECO:0000256" key="4">
    <source>
        <dbReference type="ARBA" id="ARBA00023136"/>
    </source>
</evidence>
<dbReference type="PANTHER" id="PTHR37422">
    <property type="entry name" value="TEICHURONIC ACID BIOSYNTHESIS PROTEIN TUAE"/>
    <property type="match status" value="1"/>
</dbReference>
<evidence type="ECO:0000256" key="6">
    <source>
        <dbReference type="SAM" id="Phobius"/>
    </source>
</evidence>
<evidence type="ECO:0000313" key="9">
    <source>
        <dbReference type="Proteomes" id="UP001426770"/>
    </source>
</evidence>
<reference evidence="8 9" key="1">
    <citation type="submission" date="2024-02" db="EMBL/GenBank/DDBJ databases">
        <title>Lysinimicrobium sediminis NBRC 112286.</title>
        <authorList>
            <person name="Ichikawa N."/>
            <person name="Katano-Makiyama Y."/>
            <person name="Hidaka K."/>
        </authorList>
    </citation>
    <scope>NUCLEOTIDE SEQUENCE [LARGE SCALE GENOMIC DNA]</scope>
    <source>
        <strain evidence="8 9">NBRC 112286</strain>
    </source>
</reference>
<feature type="domain" description="O-antigen ligase-related" evidence="7">
    <location>
        <begin position="273"/>
        <end position="430"/>
    </location>
</feature>